<reference evidence="2" key="2">
    <citation type="submission" date="2014-05" db="EMBL/GenBank/DDBJ databases">
        <title>The genome and life-stage specific transcriptomes of Globodera pallida elucidate key aspects of plant parasitism by a cyst nematode.</title>
        <authorList>
            <person name="Cotton J.A."/>
            <person name="Lilley C.J."/>
            <person name="Jones L.M."/>
            <person name="Kikuchi T."/>
            <person name="Reid A.J."/>
            <person name="Thorpe P."/>
            <person name="Tsai I.J."/>
            <person name="Beasley H."/>
            <person name="Blok V."/>
            <person name="Cock P.J.A."/>
            <person name="Van den Akker S.E."/>
            <person name="Holroyd N."/>
            <person name="Hunt M."/>
            <person name="Mantelin S."/>
            <person name="Naghra H."/>
            <person name="Pain A."/>
            <person name="Palomares-Rius J.E."/>
            <person name="Zarowiecki M."/>
            <person name="Berriman M."/>
            <person name="Jones J.T."/>
            <person name="Urwin P.E."/>
        </authorList>
    </citation>
    <scope>NUCLEOTIDE SEQUENCE [LARGE SCALE GENOMIC DNA]</scope>
    <source>
        <strain evidence="2">Lindley</strain>
    </source>
</reference>
<name>A0A183C827_GLOPA</name>
<feature type="signal peptide" evidence="1">
    <location>
        <begin position="1"/>
        <end position="28"/>
    </location>
</feature>
<dbReference type="Proteomes" id="UP000050741">
    <property type="component" value="Unassembled WGS sequence"/>
</dbReference>
<keyword evidence="2" id="KW-1185">Reference proteome</keyword>
<dbReference type="AlphaFoldDB" id="A0A183C827"/>
<protein>
    <submittedName>
        <fullName evidence="3">Uncharacterized protein</fullName>
    </submittedName>
</protein>
<dbReference type="WBParaSite" id="GPLIN_000902300">
    <property type="protein sequence ID" value="GPLIN_000902300"/>
    <property type="gene ID" value="GPLIN_000902300"/>
</dbReference>
<feature type="chain" id="PRO_5008147234" evidence="1">
    <location>
        <begin position="29"/>
        <end position="191"/>
    </location>
</feature>
<reference evidence="2" key="1">
    <citation type="submission" date="2013-12" db="EMBL/GenBank/DDBJ databases">
        <authorList>
            <person name="Aslett M."/>
        </authorList>
    </citation>
    <scope>NUCLEOTIDE SEQUENCE [LARGE SCALE GENOMIC DNA]</scope>
    <source>
        <strain evidence="2">Lindley</strain>
    </source>
</reference>
<reference evidence="3" key="3">
    <citation type="submission" date="2016-06" db="UniProtKB">
        <authorList>
            <consortium name="WormBaseParasite"/>
        </authorList>
    </citation>
    <scope>IDENTIFICATION</scope>
</reference>
<organism evidence="2 3">
    <name type="scientific">Globodera pallida</name>
    <name type="common">Potato cyst nematode worm</name>
    <name type="synonym">Heterodera pallida</name>
    <dbReference type="NCBI Taxonomy" id="36090"/>
    <lineage>
        <taxon>Eukaryota</taxon>
        <taxon>Metazoa</taxon>
        <taxon>Ecdysozoa</taxon>
        <taxon>Nematoda</taxon>
        <taxon>Chromadorea</taxon>
        <taxon>Rhabditida</taxon>
        <taxon>Tylenchina</taxon>
        <taxon>Tylenchomorpha</taxon>
        <taxon>Tylenchoidea</taxon>
        <taxon>Heteroderidae</taxon>
        <taxon>Heteroderinae</taxon>
        <taxon>Globodera</taxon>
    </lineage>
</organism>
<keyword evidence="1" id="KW-0732">Signal</keyword>
<evidence type="ECO:0000313" key="2">
    <source>
        <dbReference type="Proteomes" id="UP000050741"/>
    </source>
</evidence>
<evidence type="ECO:0000256" key="1">
    <source>
        <dbReference type="SAM" id="SignalP"/>
    </source>
</evidence>
<proteinExistence type="predicted"/>
<evidence type="ECO:0000313" key="3">
    <source>
        <dbReference type="WBParaSite" id="GPLIN_000902300"/>
    </source>
</evidence>
<sequence length="191" mass="21734">MRSTNRTIPFTGVLLLLLVLFMAKFCHCDTNFRLSNFLPSYNRLAAINPDDDQQLPVDEDEAVVANAGRLFADDDDEQPKQMHTMNQQVVLPERPCYFSPIQCLLRTPGQHEVFENHPKFNVFRADLQRPTIDQSVIGASRQHQQVRRHLLGLMNSKSLVVTPSSSARHKLQASEIGRQRLFGGNPWKLGL</sequence>
<accession>A0A183C827</accession>